<gene>
    <name evidence="1" type="ORF">E0I26_14370</name>
</gene>
<evidence type="ECO:0000313" key="2">
    <source>
        <dbReference type="Proteomes" id="UP000294814"/>
    </source>
</evidence>
<dbReference type="Proteomes" id="UP000294814">
    <property type="component" value="Unassembled WGS sequence"/>
</dbReference>
<evidence type="ECO:0000313" key="1">
    <source>
        <dbReference type="EMBL" id="TDE42084.1"/>
    </source>
</evidence>
<dbReference type="OrthoDB" id="9882999at2"/>
<comment type="caution">
    <text evidence="1">The sequence shown here is derived from an EMBL/GenBank/DDBJ whole genome shotgun (WGS) entry which is preliminary data.</text>
</comment>
<sequence length="268" mass="32802">MENSEYNPYVLVSFEKQNDNNYILGILPINYDENYYYEIHIKTEYPYVNNIKESIGSYIYVDLISKNLMEIYTGEYYEESCSDGDFEYISYDYKKTEKENKISWKPKFLYLKSEFKKLFDSKLKPYELTRRMVIDNYRSVYLEEIEKCSKEEIDKLNKGSFWHSIYQLFEYNPSWDSFNKLIDPNYQYYPPTQKDWEVEYLELEKIYNHLKVIETENYAVIKVHMVELYKRAFNRMLPNLKYNNKEIDENIFIDFFNVIMGKLNQKEN</sequence>
<organism evidence="1 2">
    <name type="scientific">Flavobacterium rhamnosiphilum</name>
    <dbReference type="NCBI Taxonomy" id="2541724"/>
    <lineage>
        <taxon>Bacteria</taxon>
        <taxon>Pseudomonadati</taxon>
        <taxon>Bacteroidota</taxon>
        <taxon>Flavobacteriia</taxon>
        <taxon>Flavobacteriales</taxon>
        <taxon>Flavobacteriaceae</taxon>
        <taxon>Flavobacterium</taxon>
    </lineage>
</organism>
<reference evidence="1 2" key="1">
    <citation type="submission" date="2019-03" db="EMBL/GenBank/DDBJ databases">
        <title>Novel species of Flavobacterium.</title>
        <authorList>
            <person name="Liu Q."/>
            <person name="Xin Y.-H."/>
        </authorList>
    </citation>
    <scope>NUCLEOTIDE SEQUENCE [LARGE SCALE GENOMIC DNA]</scope>
    <source>
        <strain evidence="1 2">LB3P52</strain>
    </source>
</reference>
<protein>
    <submittedName>
        <fullName evidence="1">Uncharacterized protein</fullName>
    </submittedName>
</protein>
<name>A0A4R5F4D7_9FLAO</name>
<accession>A0A4R5F4D7</accession>
<keyword evidence="2" id="KW-1185">Reference proteome</keyword>
<dbReference type="EMBL" id="SMLG01000013">
    <property type="protein sequence ID" value="TDE42084.1"/>
    <property type="molecule type" value="Genomic_DNA"/>
</dbReference>
<dbReference type="RefSeq" id="WP_131917135.1">
    <property type="nucleotide sequence ID" value="NZ_SMLG01000013.1"/>
</dbReference>
<proteinExistence type="predicted"/>
<dbReference type="AlphaFoldDB" id="A0A4R5F4D7"/>